<organism evidence="5 6">
    <name type="scientific">Herminiimonas glaciei</name>
    <dbReference type="NCBI Taxonomy" id="523788"/>
    <lineage>
        <taxon>Bacteria</taxon>
        <taxon>Pseudomonadati</taxon>
        <taxon>Pseudomonadota</taxon>
        <taxon>Betaproteobacteria</taxon>
        <taxon>Burkholderiales</taxon>
        <taxon>Oxalobacteraceae</taxon>
        <taxon>Herminiimonas</taxon>
    </lineage>
</organism>
<evidence type="ECO:0000313" key="5">
    <source>
        <dbReference type="EMBL" id="MFC7286544.1"/>
    </source>
</evidence>
<gene>
    <name evidence="5" type="ORF">ACFQPC_00710</name>
</gene>
<comment type="caution">
    <text evidence="5">The sequence shown here is derived from an EMBL/GenBank/DDBJ whole genome shotgun (WGS) entry which is preliminary data.</text>
</comment>
<dbReference type="Pfam" id="PF12840">
    <property type="entry name" value="HTH_20"/>
    <property type="match status" value="1"/>
</dbReference>
<evidence type="ECO:0000256" key="1">
    <source>
        <dbReference type="ARBA" id="ARBA00023015"/>
    </source>
</evidence>
<keyword evidence="6" id="KW-1185">Reference proteome</keyword>
<reference evidence="6" key="1">
    <citation type="journal article" date="2019" name="Int. J. Syst. Evol. Microbiol.">
        <title>The Global Catalogue of Microorganisms (GCM) 10K type strain sequencing project: providing services to taxonomists for standard genome sequencing and annotation.</title>
        <authorList>
            <consortium name="The Broad Institute Genomics Platform"/>
            <consortium name="The Broad Institute Genome Sequencing Center for Infectious Disease"/>
            <person name="Wu L."/>
            <person name="Ma J."/>
        </authorList>
    </citation>
    <scope>NUCLEOTIDE SEQUENCE [LARGE SCALE GENOMIC DNA]</scope>
    <source>
        <strain evidence="6">KACC 12508</strain>
    </source>
</reference>
<evidence type="ECO:0000313" key="6">
    <source>
        <dbReference type="Proteomes" id="UP001596542"/>
    </source>
</evidence>
<sequence>MENKDVVLALAALAQETRLAIFRALVQAGPAGMSAGDIAKHLDVAPSLLTFHLKELIHARLIRQERSGRSLISSANFDVMNGVLAYLTENCCGGNPCTPVGKSVCTEQGNC</sequence>
<dbReference type="SUPFAM" id="SSF46785">
    <property type="entry name" value="Winged helix' DNA-binding domain"/>
    <property type="match status" value="1"/>
</dbReference>
<keyword evidence="3" id="KW-0804">Transcription</keyword>
<accession>A0ABW2I691</accession>
<protein>
    <submittedName>
        <fullName evidence="5">ArsR/SmtB family transcription factor</fullName>
    </submittedName>
</protein>
<dbReference type="EMBL" id="JBHTBU010000001">
    <property type="protein sequence ID" value="MFC7286544.1"/>
    <property type="molecule type" value="Genomic_DNA"/>
</dbReference>
<evidence type="ECO:0000259" key="4">
    <source>
        <dbReference type="PROSITE" id="PS50987"/>
    </source>
</evidence>
<name>A0ABW2I691_9BURK</name>
<keyword evidence="1" id="KW-0805">Transcription regulation</keyword>
<dbReference type="InterPro" id="IPR051011">
    <property type="entry name" value="Metal_resp_trans_reg"/>
</dbReference>
<proteinExistence type="predicted"/>
<dbReference type="InterPro" id="IPR011991">
    <property type="entry name" value="ArsR-like_HTH"/>
</dbReference>
<dbReference type="RefSeq" id="WP_382269749.1">
    <property type="nucleotide sequence ID" value="NZ_JBHTBU010000001.1"/>
</dbReference>
<dbReference type="Proteomes" id="UP001596542">
    <property type="component" value="Unassembled WGS sequence"/>
</dbReference>
<dbReference type="SMART" id="SM00418">
    <property type="entry name" value="HTH_ARSR"/>
    <property type="match status" value="1"/>
</dbReference>
<dbReference type="InterPro" id="IPR036388">
    <property type="entry name" value="WH-like_DNA-bd_sf"/>
</dbReference>
<evidence type="ECO:0000256" key="2">
    <source>
        <dbReference type="ARBA" id="ARBA00023125"/>
    </source>
</evidence>
<evidence type="ECO:0000256" key="3">
    <source>
        <dbReference type="ARBA" id="ARBA00023163"/>
    </source>
</evidence>
<dbReference type="Gene3D" id="1.10.10.10">
    <property type="entry name" value="Winged helix-like DNA-binding domain superfamily/Winged helix DNA-binding domain"/>
    <property type="match status" value="1"/>
</dbReference>
<dbReference type="PROSITE" id="PS50987">
    <property type="entry name" value="HTH_ARSR_2"/>
    <property type="match status" value="1"/>
</dbReference>
<dbReference type="PANTHER" id="PTHR43132">
    <property type="entry name" value="ARSENICAL RESISTANCE OPERON REPRESSOR ARSR-RELATED"/>
    <property type="match status" value="1"/>
</dbReference>
<dbReference type="PANTHER" id="PTHR43132:SF2">
    <property type="entry name" value="ARSENICAL RESISTANCE OPERON REPRESSOR ARSR-RELATED"/>
    <property type="match status" value="1"/>
</dbReference>
<keyword evidence="2" id="KW-0238">DNA-binding</keyword>
<dbReference type="CDD" id="cd00090">
    <property type="entry name" value="HTH_ARSR"/>
    <property type="match status" value="1"/>
</dbReference>
<dbReference type="InterPro" id="IPR001845">
    <property type="entry name" value="HTH_ArsR_DNA-bd_dom"/>
</dbReference>
<feature type="domain" description="HTH arsR-type" evidence="4">
    <location>
        <begin position="1"/>
        <end position="95"/>
    </location>
</feature>
<dbReference type="InterPro" id="IPR036390">
    <property type="entry name" value="WH_DNA-bd_sf"/>
</dbReference>